<dbReference type="Proteomes" id="UP000000707">
    <property type="component" value="Unassembled WGS sequence"/>
</dbReference>
<dbReference type="PANTHER" id="PTHR13276">
    <property type="entry name" value="GUANINE NUCLEOTIDE EXCHANGE FACTOR MSS4"/>
    <property type="match status" value="1"/>
</dbReference>
<dbReference type="AlphaFoldDB" id="G3B9Z0"/>
<dbReference type="EMBL" id="GL996527">
    <property type="protein sequence ID" value="EGV61356.1"/>
    <property type="molecule type" value="Genomic_DNA"/>
</dbReference>
<dbReference type="SUPFAM" id="SSF51316">
    <property type="entry name" value="Mss4-like"/>
    <property type="match status" value="1"/>
</dbReference>
<dbReference type="InterPro" id="IPR011323">
    <property type="entry name" value="Mss4/transl-control_tumour"/>
</dbReference>
<keyword evidence="1" id="KW-0813">Transport</keyword>
<keyword evidence="2" id="KW-0344">Guanine-nucleotide releasing factor</keyword>
<evidence type="ECO:0000256" key="2">
    <source>
        <dbReference type="ARBA" id="ARBA00022658"/>
    </source>
</evidence>
<dbReference type="GO" id="GO:0005085">
    <property type="term" value="F:guanyl-nucleotide exchange factor activity"/>
    <property type="evidence" value="ECO:0007669"/>
    <property type="project" value="UniProtKB-KW"/>
</dbReference>
<dbReference type="PANTHER" id="PTHR13276:SF0">
    <property type="entry name" value="GUANINE NUCLEOTIDE EXCHANGE FACTOR MSS4"/>
    <property type="match status" value="1"/>
</dbReference>
<dbReference type="InterPro" id="IPR011057">
    <property type="entry name" value="Mss4-like_sf"/>
</dbReference>
<organism evidence="5">
    <name type="scientific">Candida tenuis (strain ATCC 10573 / BCRC 21748 / CBS 615 / JCM 9827 / NBRC 10315 / NRRL Y-1498 / VKM Y-70)</name>
    <name type="common">Yeast</name>
    <name type="synonym">Yamadazyma tenuis</name>
    <dbReference type="NCBI Taxonomy" id="590646"/>
    <lineage>
        <taxon>Eukaryota</taxon>
        <taxon>Fungi</taxon>
        <taxon>Dikarya</taxon>
        <taxon>Ascomycota</taxon>
        <taxon>Saccharomycotina</taxon>
        <taxon>Pichiomycetes</taxon>
        <taxon>Debaryomycetaceae</taxon>
        <taxon>Yamadazyma</taxon>
    </lineage>
</organism>
<dbReference type="OrthoDB" id="30840at2759"/>
<dbReference type="KEGG" id="cten:18246123"/>
<evidence type="ECO:0000256" key="3">
    <source>
        <dbReference type="ARBA" id="ARBA00022927"/>
    </source>
</evidence>
<evidence type="ECO:0000313" key="4">
    <source>
        <dbReference type="EMBL" id="EGV61356.1"/>
    </source>
</evidence>
<dbReference type="STRING" id="590646.G3B9Z0"/>
<proteinExistence type="predicted"/>
<dbReference type="Gene3D" id="2.170.150.10">
    <property type="entry name" value="Metal Binding Protein, Guanine Nucleotide Exchange Factor, Chain A"/>
    <property type="match status" value="1"/>
</dbReference>
<dbReference type="GO" id="GO:0007264">
    <property type="term" value="P:small GTPase-mediated signal transduction"/>
    <property type="evidence" value="ECO:0007669"/>
    <property type="project" value="InterPro"/>
</dbReference>
<keyword evidence="3" id="KW-0653">Protein transport</keyword>
<dbReference type="InterPro" id="IPR007515">
    <property type="entry name" value="Mss4"/>
</dbReference>
<dbReference type="Pfam" id="PF04421">
    <property type="entry name" value="Mss4"/>
    <property type="match status" value="1"/>
</dbReference>
<dbReference type="GO" id="GO:0016020">
    <property type="term" value="C:membrane"/>
    <property type="evidence" value="ECO:0007669"/>
    <property type="project" value="TreeGrafter"/>
</dbReference>
<dbReference type="eggNOG" id="KOG4113">
    <property type="taxonomic scope" value="Eukaryota"/>
</dbReference>
<name>G3B9Z0_CANTC</name>
<dbReference type="GO" id="GO:0005829">
    <property type="term" value="C:cytosol"/>
    <property type="evidence" value="ECO:0007669"/>
    <property type="project" value="TreeGrafter"/>
</dbReference>
<reference evidence="4 5" key="1">
    <citation type="journal article" date="2011" name="Proc. Natl. Acad. Sci. U.S.A.">
        <title>Comparative genomics of xylose-fermenting fungi for enhanced biofuel production.</title>
        <authorList>
            <person name="Wohlbach D.J."/>
            <person name="Kuo A."/>
            <person name="Sato T.K."/>
            <person name="Potts K.M."/>
            <person name="Salamov A.A."/>
            <person name="LaButti K.M."/>
            <person name="Sun H."/>
            <person name="Clum A."/>
            <person name="Pangilinan J.L."/>
            <person name="Lindquist E.A."/>
            <person name="Lucas S."/>
            <person name="Lapidus A."/>
            <person name="Jin M."/>
            <person name="Gunawan C."/>
            <person name="Balan V."/>
            <person name="Dale B.E."/>
            <person name="Jeffries T.W."/>
            <person name="Zinkel R."/>
            <person name="Barry K.W."/>
            <person name="Grigoriev I.V."/>
            <person name="Gasch A.P."/>
        </authorList>
    </citation>
    <scope>NUCLEOTIDE SEQUENCE [LARGE SCALE GENOMIC DNA]</scope>
    <source>
        <strain evidence="5">ATCC 10573 / BCRC 21748 / CBS 615 / JCM 9827 / NBRC 10315 / NRRL Y-1498 / VKM Y-70</strain>
    </source>
</reference>
<accession>G3B9Z0</accession>
<protein>
    <submittedName>
        <fullName evidence="4">Mss4-like protein</fullName>
    </submittedName>
</protein>
<dbReference type="GO" id="GO:0008270">
    <property type="term" value="F:zinc ion binding"/>
    <property type="evidence" value="ECO:0007669"/>
    <property type="project" value="TreeGrafter"/>
</dbReference>
<dbReference type="GeneID" id="18246123"/>
<keyword evidence="5" id="KW-1185">Reference proteome</keyword>
<dbReference type="PROSITE" id="PS51796">
    <property type="entry name" value="MSS4"/>
    <property type="match status" value="1"/>
</dbReference>
<dbReference type="HOGENOM" id="CLU_124782_1_0_1"/>
<evidence type="ECO:0000313" key="5">
    <source>
        <dbReference type="Proteomes" id="UP000000707"/>
    </source>
</evidence>
<dbReference type="GO" id="GO:0006892">
    <property type="term" value="P:post-Golgi vesicle-mediated transport"/>
    <property type="evidence" value="ECO:0007669"/>
    <property type="project" value="TreeGrafter"/>
</dbReference>
<gene>
    <name evidence="4" type="ORF">CANTEDRAFT_109578</name>
</gene>
<dbReference type="GO" id="GO:0015031">
    <property type="term" value="P:protein transport"/>
    <property type="evidence" value="ECO:0007669"/>
    <property type="project" value="UniProtKB-KW"/>
</dbReference>
<evidence type="ECO:0000256" key="1">
    <source>
        <dbReference type="ARBA" id="ARBA00022448"/>
    </source>
</evidence>
<sequence length="134" mass="15196">MNFEQAREGTGSVKCPFPNCDTKIISYTEPLRESVVQIPSAPEMVNLEKTPSSSKFFRISDMWDFDNIGVSRPLEQYTDFKIDSQTFDIERILICSECDKGPIGFAGHFNHDTEKSPNTLTYFLSCNSMVYSGQ</sequence>